<feature type="transmembrane region" description="Helical" evidence="4">
    <location>
        <begin position="106"/>
        <end position="139"/>
    </location>
</feature>
<evidence type="ECO:0000256" key="1">
    <source>
        <dbReference type="ARBA" id="ARBA00022679"/>
    </source>
</evidence>
<dbReference type="SUPFAM" id="SSF55874">
    <property type="entry name" value="ATPase domain of HSP90 chaperone/DNA topoisomerase II/histidine kinase"/>
    <property type="match status" value="1"/>
</dbReference>
<gene>
    <name evidence="6" type="ordered locus">AAur_0435</name>
</gene>
<dbReference type="Proteomes" id="UP000000637">
    <property type="component" value="Chromosome"/>
</dbReference>
<reference evidence="6 7" key="1">
    <citation type="journal article" date="2006" name="PLoS Genet.">
        <title>Secrets of soil survival revealed by the genome sequence of Arthrobacter aurescens TC1.</title>
        <authorList>
            <person name="Mongodin E.F."/>
            <person name="Shapir N."/>
            <person name="Daugherty S.C."/>
            <person name="DeBoy R.T."/>
            <person name="Emerson J.B."/>
            <person name="Shvartzbeyn A."/>
            <person name="Radune D."/>
            <person name="Vamathevan J."/>
            <person name="Riggs F."/>
            <person name="Grinberg V."/>
            <person name="Khouri H."/>
            <person name="Wackett L.P."/>
            <person name="Nelson K.E."/>
            <person name="Sadowsky M.J."/>
        </authorList>
    </citation>
    <scope>NUCLEOTIDE SEQUENCE [LARGE SCALE GENOMIC DNA]</scope>
    <source>
        <strain evidence="6 7">TC1</strain>
    </source>
</reference>
<dbReference type="KEGG" id="aau:AAur_0435"/>
<evidence type="ECO:0000256" key="4">
    <source>
        <dbReference type="SAM" id="Phobius"/>
    </source>
</evidence>
<dbReference type="STRING" id="290340.AAur_0435"/>
<keyword evidence="4" id="KW-0472">Membrane</keyword>
<dbReference type="Pfam" id="PF02518">
    <property type="entry name" value="HATPase_c"/>
    <property type="match status" value="1"/>
</dbReference>
<dbReference type="AlphaFoldDB" id="A1R1Y1"/>
<evidence type="ECO:0000256" key="2">
    <source>
        <dbReference type="ARBA" id="ARBA00022777"/>
    </source>
</evidence>
<dbReference type="PANTHER" id="PTHR24421:SF61">
    <property type="entry name" value="OXYGEN SENSOR HISTIDINE KINASE NREB"/>
    <property type="match status" value="1"/>
</dbReference>
<protein>
    <submittedName>
        <fullName evidence="6">Signal transduction histidine kinase</fullName>
    </submittedName>
</protein>
<evidence type="ECO:0000256" key="3">
    <source>
        <dbReference type="ARBA" id="ARBA00023012"/>
    </source>
</evidence>
<dbReference type="GO" id="GO:0000160">
    <property type="term" value="P:phosphorelay signal transduction system"/>
    <property type="evidence" value="ECO:0007669"/>
    <property type="project" value="UniProtKB-KW"/>
</dbReference>
<accession>A1R1Y1</accession>
<evidence type="ECO:0000313" key="7">
    <source>
        <dbReference type="Proteomes" id="UP000000637"/>
    </source>
</evidence>
<feature type="domain" description="Histidine kinase/HSP90-like ATPase" evidence="5">
    <location>
        <begin position="301"/>
        <end position="392"/>
    </location>
</feature>
<dbReference type="InterPro" id="IPR003594">
    <property type="entry name" value="HATPase_dom"/>
</dbReference>
<dbReference type="eggNOG" id="COG4585">
    <property type="taxonomic scope" value="Bacteria"/>
</dbReference>
<evidence type="ECO:0000259" key="5">
    <source>
        <dbReference type="Pfam" id="PF02518"/>
    </source>
</evidence>
<keyword evidence="2 6" id="KW-0418">Kinase</keyword>
<keyword evidence="7" id="KW-1185">Reference proteome</keyword>
<dbReference type="HOGENOM" id="CLU_048261_0_0_11"/>
<dbReference type="GO" id="GO:0016301">
    <property type="term" value="F:kinase activity"/>
    <property type="evidence" value="ECO:0007669"/>
    <property type="project" value="UniProtKB-KW"/>
</dbReference>
<feature type="transmembrane region" description="Helical" evidence="4">
    <location>
        <begin position="159"/>
        <end position="176"/>
    </location>
</feature>
<name>A1R1Y1_PAEAT</name>
<dbReference type="InterPro" id="IPR036890">
    <property type="entry name" value="HATPase_C_sf"/>
</dbReference>
<proteinExistence type="predicted"/>
<keyword evidence="4" id="KW-1133">Transmembrane helix</keyword>
<feature type="transmembrane region" description="Helical" evidence="4">
    <location>
        <begin position="50"/>
        <end position="67"/>
    </location>
</feature>
<dbReference type="InterPro" id="IPR050482">
    <property type="entry name" value="Sensor_HK_TwoCompSys"/>
</dbReference>
<feature type="transmembrane region" description="Helical" evidence="4">
    <location>
        <begin position="74"/>
        <end position="94"/>
    </location>
</feature>
<keyword evidence="1" id="KW-0808">Transferase</keyword>
<dbReference type="PANTHER" id="PTHR24421">
    <property type="entry name" value="NITRATE/NITRITE SENSOR PROTEIN NARX-RELATED"/>
    <property type="match status" value="1"/>
</dbReference>
<keyword evidence="3" id="KW-0902">Two-component regulatory system</keyword>
<sequence>MVPIPNGVSAKETHKLMGRGIAAFALLLLLQVSGSIVTQSGLAAPWWNAMFLWLLLTGIGCFSVASIRGRGLRWTSSILSLLVLAGLLLWPAAVPTTVPVDIGTPWLWAMINVGAAWSAFAFGTLPGCVYTVVIGSVFAVVRTLPQSGSASPSTAIQDASFSTVLGIIICLTIGILRQASERVDTAAENAINRYREAAAETALSNERTRVDGLLHDSVMSALLTASRSGSSLERLSSAELARSALARLGEHEIKQTDATTVSVSELASRIRFTVQDDGDTPTVTVTGEGSTSLLLSGQVVRALFEASTEAVANAVRHSNATRCEVRVLGQDPKGIARVVVSVKDNGDGFRQELVSDRRLGIKVSIIGRMRTIGGTADISSHPGKGTEVILTWAGEA</sequence>
<dbReference type="Gene3D" id="3.30.565.10">
    <property type="entry name" value="Histidine kinase-like ATPase, C-terminal domain"/>
    <property type="match status" value="1"/>
</dbReference>
<organism evidence="6 7">
    <name type="scientific">Paenarthrobacter aurescens (strain TC1)</name>
    <dbReference type="NCBI Taxonomy" id="290340"/>
    <lineage>
        <taxon>Bacteria</taxon>
        <taxon>Bacillati</taxon>
        <taxon>Actinomycetota</taxon>
        <taxon>Actinomycetes</taxon>
        <taxon>Micrococcales</taxon>
        <taxon>Micrococcaceae</taxon>
        <taxon>Paenarthrobacter</taxon>
    </lineage>
</organism>
<dbReference type="CDD" id="cd16917">
    <property type="entry name" value="HATPase_UhpB-NarQ-NarX-like"/>
    <property type="match status" value="1"/>
</dbReference>
<keyword evidence="4" id="KW-0812">Transmembrane</keyword>
<dbReference type="EMBL" id="CP000474">
    <property type="protein sequence ID" value="ABM09997.1"/>
    <property type="molecule type" value="Genomic_DNA"/>
</dbReference>
<evidence type="ECO:0000313" key="6">
    <source>
        <dbReference type="EMBL" id="ABM09997.1"/>
    </source>
</evidence>